<dbReference type="OrthoDB" id="150993at2"/>
<dbReference type="AlphaFoldDB" id="A0A556PDJ2"/>
<organism evidence="1 2">
    <name type="scientific">Allobacillus salarius</name>
    <dbReference type="NCBI Taxonomy" id="1955272"/>
    <lineage>
        <taxon>Bacteria</taxon>
        <taxon>Bacillati</taxon>
        <taxon>Bacillota</taxon>
        <taxon>Bacilli</taxon>
        <taxon>Bacillales</taxon>
        <taxon>Bacillaceae</taxon>
        <taxon>Allobacillus</taxon>
    </lineage>
</organism>
<protein>
    <submittedName>
        <fullName evidence="1">DUF2071 domain-containing protein</fullName>
    </submittedName>
</protein>
<comment type="caution">
    <text evidence="1">The sequence shown here is derived from an EMBL/GenBank/DDBJ whole genome shotgun (WGS) entry which is preliminary data.</text>
</comment>
<dbReference type="PANTHER" id="PTHR39186:SF1">
    <property type="entry name" value="DUF2071 DOMAIN-CONTAINING PROTEIN"/>
    <property type="match status" value="1"/>
</dbReference>
<dbReference type="RefSeq" id="WP_144089215.1">
    <property type="nucleotide sequence ID" value="NZ_VMHE01000020.1"/>
</dbReference>
<dbReference type="PANTHER" id="PTHR39186">
    <property type="entry name" value="DUF2071 FAMILY PROTEIN"/>
    <property type="match status" value="1"/>
</dbReference>
<keyword evidence="2" id="KW-1185">Reference proteome</keyword>
<accession>A0A556PDJ2</accession>
<dbReference type="InterPro" id="IPR018644">
    <property type="entry name" value="DUF2071"/>
</dbReference>
<proteinExistence type="predicted"/>
<evidence type="ECO:0000313" key="2">
    <source>
        <dbReference type="Proteomes" id="UP000316425"/>
    </source>
</evidence>
<sequence length="246" mass="28770">MYEEMLKQTAHRNSSLPDSPWLASQLWKDLLFINYPVDLEAIRTLIPNGLQLDTYDGQAWITVLPFSITDFTLRDHSLKGLNNFLELNVRTYVIRNGKPGVYFFSLEADHPITVLGARFLSLPYYLAKMSIERRPKDRMYNFQSERIMNRQRSFVAQCSPSKKTHSVREGGLTEWLVNRYHLYSTFGDRIIEGPIHHRPWKVADANVTIQRNGMLPQLPGGSILEEPYCFYTYQKRALLWPLRFSH</sequence>
<dbReference type="InterPro" id="IPR023375">
    <property type="entry name" value="ADC_dom_sf"/>
</dbReference>
<dbReference type="Proteomes" id="UP000316425">
    <property type="component" value="Unassembled WGS sequence"/>
</dbReference>
<reference evidence="1 2" key="1">
    <citation type="submission" date="2019-07" db="EMBL/GenBank/DDBJ databases">
        <title>Allobacillus sp. nov. SKP isolated from shrimp paste of Euphausiacea.</title>
        <authorList>
            <person name="Kanchanasin P."/>
            <person name="Tanasupawat S."/>
            <person name="Shi W."/>
            <person name="Wu L."/>
            <person name="Ma J."/>
        </authorList>
    </citation>
    <scope>NUCLEOTIDE SEQUENCE [LARGE SCALE GENOMIC DNA]</scope>
    <source>
        <strain evidence="1 2">SKP4-8</strain>
    </source>
</reference>
<dbReference type="Pfam" id="PF09844">
    <property type="entry name" value="DUF2071"/>
    <property type="match status" value="1"/>
</dbReference>
<dbReference type="EMBL" id="VMHE01000020">
    <property type="protein sequence ID" value="TSJ62434.1"/>
    <property type="molecule type" value="Genomic_DNA"/>
</dbReference>
<dbReference type="SUPFAM" id="SSF160104">
    <property type="entry name" value="Acetoacetate decarboxylase-like"/>
    <property type="match status" value="1"/>
</dbReference>
<name>A0A556PDJ2_9BACI</name>
<gene>
    <name evidence="1" type="ORF">FPQ13_10135</name>
</gene>
<evidence type="ECO:0000313" key="1">
    <source>
        <dbReference type="EMBL" id="TSJ62434.1"/>
    </source>
</evidence>
<dbReference type="Gene3D" id="2.40.400.10">
    <property type="entry name" value="Acetoacetate decarboxylase-like"/>
    <property type="match status" value="1"/>
</dbReference>